<keyword evidence="1" id="KW-0472">Membrane</keyword>
<protein>
    <recommendedName>
        <fullName evidence="4">TadE-like protein</fullName>
    </recommendedName>
</protein>
<keyword evidence="1" id="KW-0812">Transmembrane</keyword>
<organism evidence="2 3">
    <name type="scientific">Aminipila luticellarii</name>
    <dbReference type="NCBI Taxonomy" id="2507160"/>
    <lineage>
        <taxon>Bacteria</taxon>
        <taxon>Bacillati</taxon>
        <taxon>Bacillota</taxon>
        <taxon>Clostridia</taxon>
        <taxon>Peptostreptococcales</taxon>
        <taxon>Anaerovoracaceae</taxon>
        <taxon>Aminipila</taxon>
    </lineage>
</organism>
<reference evidence="2 3" key="1">
    <citation type="submission" date="2019-01" db="EMBL/GenBank/DDBJ databases">
        <title>Draft genomes of a novel of Aminipila strains.</title>
        <authorList>
            <person name="Ma S."/>
        </authorList>
    </citation>
    <scope>NUCLEOTIDE SEQUENCE [LARGE SCALE GENOMIC DNA]</scope>
    <source>
        <strain evidence="3">JN-39</strain>
    </source>
</reference>
<keyword evidence="3" id="KW-1185">Reference proteome</keyword>
<feature type="transmembrane region" description="Helical" evidence="1">
    <location>
        <begin position="12"/>
        <end position="32"/>
    </location>
</feature>
<dbReference type="OrthoDB" id="2079815at2"/>
<evidence type="ECO:0000313" key="3">
    <source>
        <dbReference type="Proteomes" id="UP000287601"/>
    </source>
</evidence>
<dbReference type="AlphaFoldDB" id="A0A410PUU8"/>
<dbReference type="EMBL" id="CP035281">
    <property type="protein sequence ID" value="QAT42722.1"/>
    <property type="molecule type" value="Genomic_DNA"/>
</dbReference>
<sequence>MFNSTKRGSISVETAIILPLVILGILTVAYLIKINCMSETVMSVASDEARRLGIEAYTPAGRLSALAFSSELEHRLQEETNCPIVEVDHFKYLHSNGYMDQLISFDIDYKMDGKFPISFYGPIWEKDRILTRAFVGSDRYDCLRGFSKMEEEEESERVWIFPVAGKKYHRADCSYIKVAASQTILTGNIKKRYKSCSICHSGGLTKGSIIYCFYHSGESYHRPDCSTVERYVTEIEKSEAIRRGYTPCMKCGGG</sequence>
<dbReference type="RefSeq" id="WP_128745371.1">
    <property type="nucleotide sequence ID" value="NZ_CP035281.1"/>
</dbReference>
<accession>A0A410PUU8</accession>
<proteinExistence type="predicted"/>
<name>A0A410PUU8_9FIRM</name>
<keyword evidence="1" id="KW-1133">Transmembrane helix</keyword>
<evidence type="ECO:0008006" key="4">
    <source>
        <dbReference type="Google" id="ProtNLM"/>
    </source>
</evidence>
<dbReference type="Proteomes" id="UP000287601">
    <property type="component" value="Chromosome"/>
</dbReference>
<evidence type="ECO:0000256" key="1">
    <source>
        <dbReference type="SAM" id="Phobius"/>
    </source>
</evidence>
<dbReference type="KEGG" id="amij:EQM06_05470"/>
<evidence type="ECO:0000313" key="2">
    <source>
        <dbReference type="EMBL" id="QAT42722.1"/>
    </source>
</evidence>
<gene>
    <name evidence="2" type="ORF">EQM06_05470</name>
</gene>